<organism evidence="1 2">
    <name type="scientific">Pseudomonas juntendi</name>
    <dbReference type="NCBI Taxonomy" id="2666183"/>
    <lineage>
        <taxon>Bacteria</taxon>
        <taxon>Pseudomonadati</taxon>
        <taxon>Pseudomonadota</taxon>
        <taxon>Gammaproteobacteria</taxon>
        <taxon>Pseudomonadales</taxon>
        <taxon>Pseudomonadaceae</taxon>
        <taxon>Pseudomonas</taxon>
    </lineage>
</organism>
<sequence>MTGQAQGKLHSQDARLIRNISQYLDRALSQWLASQPQLSIEAKVEIPDLWGSLMSVAVAHARCLVGHFQIPSQGEGLELFLDTCHERFLFPDVQPAFPASAFLQRVTLAEWATLANDLQVPIWVAEEVKSWGNRQGLQSRDSGVSAGEVAPRLEPKAQTQATLGEPAGKAKKYNVEKVLWFASEPKGLHVSPNESARFSDLDEIVESLVEAGQLEEASRDSTGTYYRCTHSGLIAHFELKLKYRTSQGKSTTEVEAKLAELRGCGTLNRATPG</sequence>
<proteinExistence type="predicted"/>
<dbReference type="EMBL" id="CP118678">
    <property type="protein sequence ID" value="WEA23446.1"/>
    <property type="molecule type" value="Genomic_DNA"/>
</dbReference>
<geneLocation type="plasmid" evidence="1 2">
    <name>pHNGDW697-1</name>
</geneLocation>
<gene>
    <name evidence="1" type="ORF">PWA60_25950</name>
</gene>
<reference evidence="1" key="1">
    <citation type="submission" date="2023-02" db="EMBL/GenBank/DDBJ databases">
        <title>tmexCD-toprJ-like cluster.</title>
        <authorList>
            <person name="Gao X."/>
            <person name="Wang C."/>
            <person name="Liu J."/>
        </authorList>
    </citation>
    <scope>NUCLEOTIDE SEQUENCE</scope>
    <source>
        <strain evidence="1">GDW21C697WI</strain>
        <plasmid evidence="1">pHNGDW697-1</plasmid>
    </source>
</reference>
<dbReference type="RefSeq" id="WP_224372727.1">
    <property type="nucleotide sequence ID" value="NZ_CP118678.1"/>
</dbReference>
<evidence type="ECO:0000313" key="2">
    <source>
        <dbReference type="Proteomes" id="UP001217631"/>
    </source>
</evidence>
<name>A0AAJ5V3X5_9PSED</name>
<dbReference type="AlphaFoldDB" id="A0AAJ5V3X5"/>
<dbReference type="Proteomes" id="UP001217631">
    <property type="component" value="Plasmid pHNGDW697-1"/>
</dbReference>
<keyword evidence="1" id="KW-0614">Plasmid</keyword>
<accession>A0AAJ5V3X5</accession>
<evidence type="ECO:0000313" key="1">
    <source>
        <dbReference type="EMBL" id="WEA23446.1"/>
    </source>
</evidence>
<protein>
    <submittedName>
        <fullName evidence="1">Uncharacterized protein</fullName>
    </submittedName>
</protein>